<organism evidence="17 18">
    <name type="scientific">Candidatus Vidania fulgoroideorum</name>
    <dbReference type="NCBI Taxonomy" id="881286"/>
    <lineage>
        <taxon>Bacteria</taxon>
        <taxon>Pseudomonadati</taxon>
        <taxon>Pseudomonadota</taxon>
        <taxon>Betaproteobacteria</taxon>
        <taxon>Candidatus Vidania</taxon>
    </lineage>
</organism>
<dbReference type="InterPro" id="IPR024073">
    <property type="entry name" value="AS_multimer_C_tail"/>
</dbReference>
<dbReference type="PANTHER" id="PTHR11587:SF2">
    <property type="entry name" value="ARGININOSUCCINATE SYNTHASE"/>
    <property type="match status" value="1"/>
</dbReference>
<accession>A0A974X7U3</accession>
<evidence type="ECO:0000256" key="6">
    <source>
        <dbReference type="ARBA" id="ARBA00014810"/>
    </source>
</evidence>
<feature type="domain" description="Arginosuccinate synthase C-terminal" evidence="16">
    <location>
        <begin position="184"/>
        <end position="382"/>
    </location>
</feature>
<dbReference type="GO" id="GO:0006526">
    <property type="term" value="P:L-arginine biosynthetic process"/>
    <property type="evidence" value="ECO:0007669"/>
    <property type="project" value="UniProtKB-KW"/>
</dbReference>
<dbReference type="GO" id="GO:0000050">
    <property type="term" value="P:urea cycle"/>
    <property type="evidence" value="ECO:0007669"/>
    <property type="project" value="TreeGrafter"/>
</dbReference>
<evidence type="ECO:0000256" key="9">
    <source>
        <dbReference type="ARBA" id="ARBA00022598"/>
    </source>
</evidence>
<evidence type="ECO:0000256" key="14">
    <source>
        <dbReference type="ARBA" id="ARBA00049077"/>
    </source>
</evidence>
<dbReference type="SUPFAM" id="SSF69864">
    <property type="entry name" value="Argininosuccinate synthetase, C-terminal domain"/>
    <property type="match status" value="1"/>
</dbReference>
<comment type="catalytic activity">
    <reaction evidence="14">
        <text>L-citrulline + L-aspartate + ATP = 2-(N(omega)-L-arginino)succinate + AMP + diphosphate + H(+)</text>
        <dbReference type="Rhea" id="RHEA:10932"/>
        <dbReference type="ChEBI" id="CHEBI:15378"/>
        <dbReference type="ChEBI" id="CHEBI:29991"/>
        <dbReference type="ChEBI" id="CHEBI:30616"/>
        <dbReference type="ChEBI" id="CHEBI:33019"/>
        <dbReference type="ChEBI" id="CHEBI:57472"/>
        <dbReference type="ChEBI" id="CHEBI:57743"/>
        <dbReference type="ChEBI" id="CHEBI:456215"/>
        <dbReference type="EC" id="6.3.4.5"/>
    </reaction>
</comment>
<dbReference type="Pfam" id="PF00764">
    <property type="entry name" value="Arginosuc_synth"/>
    <property type="match status" value="1"/>
</dbReference>
<evidence type="ECO:0000256" key="2">
    <source>
        <dbReference type="ARBA" id="ARBA00004967"/>
    </source>
</evidence>
<keyword evidence="10" id="KW-0028">Amino-acid biosynthesis</keyword>
<dbReference type="PANTHER" id="PTHR11587">
    <property type="entry name" value="ARGININOSUCCINATE SYNTHASE"/>
    <property type="match status" value="1"/>
</dbReference>
<dbReference type="AlphaFoldDB" id="A0A974X7U3"/>
<dbReference type="PROSITE" id="PS00564">
    <property type="entry name" value="ARGININOSUCCIN_SYN_1"/>
    <property type="match status" value="1"/>
</dbReference>
<keyword evidence="7" id="KW-0963">Cytoplasm</keyword>
<dbReference type="Pfam" id="PF20979">
    <property type="entry name" value="Arginosuc_syn_C"/>
    <property type="match status" value="1"/>
</dbReference>
<dbReference type="InterPro" id="IPR018223">
    <property type="entry name" value="Arginosuc_synth_CS"/>
</dbReference>
<comment type="subunit">
    <text evidence="4">Homotetramer.</text>
</comment>
<name>A0A974X7U3_9PROT</name>
<dbReference type="NCBIfam" id="TIGR00032">
    <property type="entry name" value="argG"/>
    <property type="match status" value="1"/>
</dbReference>
<comment type="subcellular location">
    <subcellularLocation>
        <location evidence="1">Cytoplasm</location>
    </subcellularLocation>
</comment>
<proteinExistence type="inferred from homology"/>
<dbReference type="EMBL" id="CP071412">
    <property type="protein sequence ID" value="QSW37954.1"/>
    <property type="molecule type" value="Genomic_DNA"/>
</dbReference>
<dbReference type="EC" id="6.3.4.5" evidence="5"/>
<evidence type="ECO:0000256" key="8">
    <source>
        <dbReference type="ARBA" id="ARBA00022571"/>
    </source>
</evidence>
<feature type="domain" description="Arginosuccinate synthase-like N-terminal" evidence="15">
    <location>
        <begin position="14"/>
        <end position="158"/>
    </location>
</feature>
<evidence type="ECO:0000256" key="7">
    <source>
        <dbReference type="ARBA" id="ARBA00022490"/>
    </source>
</evidence>
<keyword evidence="11" id="KW-0547">Nucleotide-binding</keyword>
<dbReference type="GO" id="GO:0000053">
    <property type="term" value="P:argininosuccinate metabolic process"/>
    <property type="evidence" value="ECO:0007669"/>
    <property type="project" value="TreeGrafter"/>
</dbReference>
<evidence type="ECO:0000313" key="18">
    <source>
        <dbReference type="Proteomes" id="UP000663347"/>
    </source>
</evidence>
<dbReference type="GO" id="GO:0005737">
    <property type="term" value="C:cytoplasm"/>
    <property type="evidence" value="ECO:0007669"/>
    <property type="project" value="UniProtKB-SubCell"/>
</dbReference>
<gene>
    <name evidence="17" type="primary">argG</name>
    <name evidence="17" type="ORF">JSR06_00645</name>
</gene>
<dbReference type="Gene3D" id="1.10.287.400">
    <property type="match status" value="1"/>
</dbReference>
<dbReference type="Gene3D" id="3.40.50.620">
    <property type="entry name" value="HUPs"/>
    <property type="match status" value="1"/>
</dbReference>
<dbReference type="GO" id="GO:0005524">
    <property type="term" value="F:ATP binding"/>
    <property type="evidence" value="ECO:0007669"/>
    <property type="project" value="UniProtKB-KW"/>
</dbReference>
<dbReference type="InterPro" id="IPR014729">
    <property type="entry name" value="Rossmann-like_a/b/a_fold"/>
</dbReference>
<evidence type="ECO:0000259" key="16">
    <source>
        <dbReference type="Pfam" id="PF20979"/>
    </source>
</evidence>
<dbReference type="InterPro" id="IPR048267">
    <property type="entry name" value="Arginosuc_syn_N"/>
</dbReference>
<dbReference type="Proteomes" id="UP000663347">
    <property type="component" value="Chromosome"/>
</dbReference>
<reference evidence="17" key="1">
    <citation type="submission" date="2021-02" db="EMBL/GenBank/DDBJ databases">
        <authorList>
            <person name="Franco D."/>
        </authorList>
    </citation>
    <scope>NUCLEOTIDE SEQUENCE</scope>
    <source>
        <strain evidence="17">RANSCY</strain>
    </source>
</reference>
<dbReference type="SUPFAM" id="SSF52402">
    <property type="entry name" value="Adenine nucleotide alpha hydrolases-like"/>
    <property type="match status" value="1"/>
</dbReference>
<evidence type="ECO:0000313" key="17">
    <source>
        <dbReference type="EMBL" id="QSW37954.1"/>
    </source>
</evidence>
<reference evidence="17" key="2">
    <citation type="submission" date="2021-03" db="EMBL/GenBank/DDBJ databases">
        <title>Alternative transmission patterns in independently acquired nutritional co-symbionts of Dictyopharidae planthoppers.</title>
        <authorList>
            <person name="Michalik A."/>
            <person name="Lukasik P."/>
        </authorList>
    </citation>
    <scope>NUCLEOTIDE SEQUENCE</scope>
    <source>
        <strain evidence="17">RANSCY</strain>
    </source>
</reference>
<evidence type="ECO:0000256" key="1">
    <source>
        <dbReference type="ARBA" id="ARBA00004496"/>
    </source>
</evidence>
<dbReference type="GO" id="GO:0004055">
    <property type="term" value="F:argininosuccinate synthase activity"/>
    <property type="evidence" value="ECO:0007669"/>
    <property type="project" value="UniProtKB-EC"/>
</dbReference>
<keyword evidence="12" id="KW-0067">ATP-binding</keyword>
<dbReference type="InterPro" id="IPR024074">
    <property type="entry name" value="AS_cat/multimer_dom_body"/>
</dbReference>
<evidence type="ECO:0000256" key="12">
    <source>
        <dbReference type="ARBA" id="ARBA00022840"/>
    </source>
</evidence>
<dbReference type="GO" id="GO:0042803">
    <property type="term" value="F:protein homodimerization activity"/>
    <property type="evidence" value="ECO:0007669"/>
    <property type="project" value="InterPro"/>
</dbReference>
<evidence type="ECO:0000256" key="10">
    <source>
        <dbReference type="ARBA" id="ARBA00022605"/>
    </source>
</evidence>
<evidence type="ECO:0000259" key="15">
    <source>
        <dbReference type="Pfam" id="PF00764"/>
    </source>
</evidence>
<dbReference type="InterPro" id="IPR048268">
    <property type="entry name" value="Arginosuc_syn_C"/>
</dbReference>
<evidence type="ECO:0000256" key="13">
    <source>
        <dbReference type="ARBA" id="ARBA00029916"/>
    </source>
</evidence>
<evidence type="ECO:0000256" key="3">
    <source>
        <dbReference type="ARBA" id="ARBA00009088"/>
    </source>
</evidence>
<evidence type="ECO:0000256" key="5">
    <source>
        <dbReference type="ARBA" id="ARBA00012286"/>
    </source>
</evidence>
<keyword evidence="9 17" id="KW-0436">Ligase</keyword>
<comment type="pathway">
    <text evidence="2">Amino-acid biosynthesis; L-arginine biosynthesis; L-arginine from L-ornithine and carbamoyl phosphate: step 2/3.</text>
</comment>
<evidence type="ECO:0000256" key="4">
    <source>
        <dbReference type="ARBA" id="ARBA00011881"/>
    </source>
</evidence>
<comment type="similarity">
    <text evidence="3">Belongs to the argininosuccinate synthase family. Type 2 subfamily.</text>
</comment>
<evidence type="ECO:0000256" key="11">
    <source>
        <dbReference type="ARBA" id="ARBA00022741"/>
    </source>
</evidence>
<dbReference type="Gene3D" id="3.90.1260.10">
    <property type="entry name" value="Argininosuccinate synthetase, chain A, domain 2"/>
    <property type="match status" value="1"/>
</dbReference>
<protein>
    <recommendedName>
        <fullName evidence="6">Argininosuccinate synthase</fullName>
        <ecNumber evidence="5">6.3.4.5</ecNumber>
    </recommendedName>
    <alternativeName>
        <fullName evidence="13">Citrulline--aspartate ligase</fullName>
    </alternativeName>
</protein>
<keyword evidence="8" id="KW-0055">Arginine biosynthesis</keyword>
<dbReference type="InterPro" id="IPR001518">
    <property type="entry name" value="Arginosuc_synth"/>
</dbReference>
<sequence>MKIIRNYKAITKLGLAYSGGLDTSTIIKWLSSKNIHISAYYADLGHDSKNRIIEIGNRAINSGAKDFTVIDCKERLCYEGIKAVKSRAFNFITGTNKYYNTTPLGRVVTSIELTKKMISDGISVWCDGSTYKGNDIERFFRYSYLVNSNIDYYKPWLDDSFINKFGGRKQMSVFLKDNYSNVPFSIDSNILGNTYEGNDIENLKFDSTRISFLLSGKISNNPSKIRLIKFKFIRGNIVSINNMIVNNLSLFRILNKLCKTCYIGISDQVEERITGVKSRGIYESPSMHILHNVYDRAITCLYDQEYIANYNSNGYILGSNLYKGKWFDDLSNNIKNIGSQTCNRINGTITIKIINCNIFFIETKLKDTLYNKDLISMEKTKDSYFSGRDRIGQLNIIKNTVNRHRVNMEGRIV</sequence>
<dbReference type="PROSITE" id="PS00565">
    <property type="entry name" value="ARGININOSUCCIN_SYN_2"/>
    <property type="match status" value="1"/>
</dbReference>